<evidence type="ECO:0000313" key="9">
    <source>
        <dbReference type="Proteomes" id="UP001179280"/>
    </source>
</evidence>
<evidence type="ECO:0000256" key="3">
    <source>
        <dbReference type="ARBA" id="ARBA00022475"/>
    </source>
</evidence>
<comment type="caution">
    <text evidence="8">The sequence shown here is derived from an EMBL/GenBank/DDBJ whole genome shotgun (WGS) entry which is preliminary data.</text>
</comment>
<feature type="transmembrane region" description="Helical" evidence="7">
    <location>
        <begin position="12"/>
        <end position="30"/>
    </location>
</feature>
<keyword evidence="5 7" id="KW-1133">Transmembrane helix</keyword>
<evidence type="ECO:0000256" key="5">
    <source>
        <dbReference type="ARBA" id="ARBA00022989"/>
    </source>
</evidence>
<dbReference type="Pfam" id="PF02028">
    <property type="entry name" value="BCCT"/>
    <property type="match status" value="1"/>
</dbReference>
<dbReference type="RefSeq" id="WP_367617769.1">
    <property type="nucleotide sequence ID" value="NZ_JAFBCV010000003.1"/>
</dbReference>
<keyword evidence="4 7" id="KW-0812">Transmembrane</keyword>
<accession>A0ABS2SR95</accession>
<reference evidence="8" key="1">
    <citation type="submission" date="2021-01" db="EMBL/GenBank/DDBJ databases">
        <title>Genomic Encyclopedia of Type Strains, Phase IV (KMG-IV): sequencing the most valuable type-strain genomes for metagenomic binning, comparative biology and taxonomic classification.</title>
        <authorList>
            <person name="Goeker M."/>
        </authorList>
    </citation>
    <scope>NUCLEOTIDE SEQUENCE</scope>
    <source>
        <strain evidence="8">DSM 21943</strain>
    </source>
</reference>
<keyword evidence="3" id="KW-1003">Cell membrane</keyword>
<name>A0ABS2SR95_9BACI</name>
<evidence type="ECO:0000256" key="1">
    <source>
        <dbReference type="ARBA" id="ARBA00004651"/>
    </source>
</evidence>
<evidence type="ECO:0000256" key="2">
    <source>
        <dbReference type="ARBA" id="ARBA00022448"/>
    </source>
</evidence>
<comment type="subcellular location">
    <subcellularLocation>
        <location evidence="1">Cell membrane</location>
        <topology evidence="1">Multi-pass membrane protein</topology>
    </subcellularLocation>
</comment>
<dbReference type="InterPro" id="IPR000060">
    <property type="entry name" value="BCCT_transptr"/>
</dbReference>
<keyword evidence="6 7" id="KW-0472">Membrane</keyword>
<evidence type="ECO:0000313" key="8">
    <source>
        <dbReference type="EMBL" id="MBM7838043.1"/>
    </source>
</evidence>
<evidence type="ECO:0000256" key="4">
    <source>
        <dbReference type="ARBA" id="ARBA00022692"/>
    </source>
</evidence>
<evidence type="ECO:0000256" key="6">
    <source>
        <dbReference type="ARBA" id="ARBA00023136"/>
    </source>
</evidence>
<organism evidence="8 9">
    <name type="scientific">Shouchella xiaoxiensis</name>
    <dbReference type="NCBI Taxonomy" id="766895"/>
    <lineage>
        <taxon>Bacteria</taxon>
        <taxon>Bacillati</taxon>
        <taxon>Bacillota</taxon>
        <taxon>Bacilli</taxon>
        <taxon>Bacillales</taxon>
        <taxon>Bacillaceae</taxon>
        <taxon>Shouchella</taxon>
    </lineage>
</organism>
<gene>
    <name evidence="8" type="ORF">JOC54_001274</name>
</gene>
<sequence length="84" mass="9741">MENKPVGKLTNVFYWTLGILVIFVGIGILFPSQLESVTATVRNFIADVFGWYYLIVVTIFLLVCLFFCCESVWKITSRKRRRQA</sequence>
<proteinExistence type="predicted"/>
<dbReference type="Proteomes" id="UP001179280">
    <property type="component" value="Unassembled WGS sequence"/>
</dbReference>
<dbReference type="EMBL" id="JAFBCV010000003">
    <property type="protein sequence ID" value="MBM7838043.1"/>
    <property type="molecule type" value="Genomic_DNA"/>
</dbReference>
<keyword evidence="2" id="KW-0813">Transport</keyword>
<protein>
    <submittedName>
        <fullName evidence="8">Choline-glycine betaine transporter</fullName>
    </submittedName>
</protein>
<keyword evidence="9" id="KW-1185">Reference proteome</keyword>
<feature type="transmembrane region" description="Helical" evidence="7">
    <location>
        <begin position="50"/>
        <end position="73"/>
    </location>
</feature>
<evidence type="ECO:0000256" key="7">
    <source>
        <dbReference type="SAM" id="Phobius"/>
    </source>
</evidence>